<dbReference type="Gene3D" id="1.10.10.10">
    <property type="entry name" value="Winged helix-like DNA-binding domain superfamily/Winged helix DNA-binding domain"/>
    <property type="match status" value="1"/>
</dbReference>
<evidence type="ECO:0000256" key="4">
    <source>
        <dbReference type="ARBA" id="ARBA00023125"/>
    </source>
</evidence>
<evidence type="ECO:0000313" key="9">
    <source>
        <dbReference type="Proteomes" id="UP000242662"/>
    </source>
</evidence>
<dbReference type="HAMAP" id="MF_00978">
    <property type="entry name" value="Bifunct_BirA"/>
    <property type="match status" value="1"/>
</dbReference>
<dbReference type="InterPro" id="IPR030855">
    <property type="entry name" value="Bifunct_BirA"/>
</dbReference>
<dbReference type="InterPro" id="IPR045864">
    <property type="entry name" value="aa-tRNA-synth_II/BPL/LPL"/>
</dbReference>
<feature type="DNA-binding region" description="H-T-H motif" evidence="6">
    <location>
        <begin position="17"/>
        <end position="36"/>
    </location>
</feature>
<evidence type="ECO:0000256" key="2">
    <source>
        <dbReference type="ARBA" id="ARBA00022741"/>
    </source>
</evidence>
<evidence type="ECO:0000256" key="3">
    <source>
        <dbReference type="ARBA" id="ARBA00022840"/>
    </source>
</evidence>
<dbReference type="SUPFAM" id="SSF46785">
    <property type="entry name" value="Winged helix' DNA-binding domain"/>
    <property type="match status" value="1"/>
</dbReference>
<keyword evidence="3 6" id="KW-0067">ATP-binding</keyword>
<evidence type="ECO:0000313" key="8">
    <source>
        <dbReference type="EMBL" id="SDB91103.1"/>
    </source>
</evidence>
<organism evidence="8 9">
    <name type="scientific">Shouchella lonarensis</name>
    <dbReference type="NCBI Taxonomy" id="1464122"/>
    <lineage>
        <taxon>Bacteria</taxon>
        <taxon>Bacillati</taxon>
        <taxon>Bacillota</taxon>
        <taxon>Bacilli</taxon>
        <taxon>Bacillales</taxon>
        <taxon>Bacillaceae</taxon>
        <taxon>Shouchella</taxon>
    </lineage>
</organism>
<name>A0A1G6HAC3_9BACI</name>
<dbReference type="STRING" id="1464122.SAMN05421737_103107"/>
<dbReference type="AlphaFoldDB" id="A0A1G6HAC3"/>
<dbReference type="GO" id="GO:0003677">
    <property type="term" value="F:DNA binding"/>
    <property type="evidence" value="ECO:0007669"/>
    <property type="project" value="UniProtKB-UniRule"/>
</dbReference>
<dbReference type="InterPro" id="IPR011991">
    <property type="entry name" value="ArsR-like_HTH"/>
</dbReference>
<keyword evidence="1 6" id="KW-0436">Ligase</keyword>
<dbReference type="CDD" id="cd16442">
    <property type="entry name" value="BPL"/>
    <property type="match status" value="1"/>
</dbReference>
<dbReference type="GO" id="GO:0016740">
    <property type="term" value="F:transferase activity"/>
    <property type="evidence" value="ECO:0007669"/>
    <property type="project" value="UniProtKB-ARBA"/>
</dbReference>
<dbReference type="EMBL" id="FMYM01000003">
    <property type="protein sequence ID" value="SDB91103.1"/>
    <property type="molecule type" value="Genomic_DNA"/>
</dbReference>
<feature type="binding site" evidence="6">
    <location>
        <position position="183"/>
    </location>
    <ligand>
        <name>biotin</name>
        <dbReference type="ChEBI" id="CHEBI:57586"/>
    </ligand>
</feature>
<keyword evidence="6" id="KW-0805">Transcription regulation</keyword>
<evidence type="ECO:0000259" key="7">
    <source>
        <dbReference type="PROSITE" id="PS51733"/>
    </source>
</evidence>
<dbReference type="InterPro" id="IPR036390">
    <property type="entry name" value="WH_DNA-bd_sf"/>
</dbReference>
<sequence length="323" mass="36292">MKEKILSLLNEKTYVSGEEISQQLGVSRTAIWKQMKALVAEGYTFDAVTRKGYRIVSRPDTLKSYDIWPYLTTSFLGRHIHDYEVVSSTQFVAHEYANKEAPEGTLIVADAQQQGRGRLARPWQSKQGVGISMSLLLRPQIEPQRAPQLTLLAAVAVVRAIEQVSGLSCDIKWPNDILYKGKKLVGILTEMAADPDWVKYVIVGMGVNCHHEREDFADGLADVATSIQLETGKRISRANLVAATINEFEWLYEAYVEEGFMAIKPLWEARAISLHTYVHVRTSRETLHGYALGITDDGRLRVRDEGGDIHLVYSADIELDTTR</sequence>
<comment type="catalytic activity">
    <reaction evidence="6">
        <text>biotin + L-lysyl-[protein] + ATP = N(6)-biotinyl-L-lysyl-[protein] + AMP + diphosphate + H(+)</text>
        <dbReference type="Rhea" id="RHEA:11756"/>
        <dbReference type="Rhea" id="RHEA-COMP:9752"/>
        <dbReference type="Rhea" id="RHEA-COMP:10505"/>
        <dbReference type="ChEBI" id="CHEBI:15378"/>
        <dbReference type="ChEBI" id="CHEBI:29969"/>
        <dbReference type="ChEBI" id="CHEBI:30616"/>
        <dbReference type="ChEBI" id="CHEBI:33019"/>
        <dbReference type="ChEBI" id="CHEBI:57586"/>
        <dbReference type="ChEBI" id="CHEBI:83144"/>
        <dbReference type="ChEBI" id="CHEBI:456215"/>
        <dbReference type="EC" id="6.3.4.15"/>
    </reaction>
</comment>
<dbReference type="EC" id="6.3.4.15" evidence="6"/>
<dbReference type="GO" id="GO:0004077">
    <property type="term" value="F:biotin--[biotin carboxyl-carrier protein] ligase activity"/>
    <property type="evidence" value="ECO:0007669"/>
    <property type="project" value="UniProtKB-UniRule"/>
</dbReference>
<dbReference type="SUPFAM" id="SSF50037">
    <property type="entry name" value="C-terminal domain of transcriptional repressors"/>
    <property type="match status" value="1"/>
</dbReference>
<dbReference type="GO" id="GO:0005737">
    <property type="term" value="C:cytoplasm"/>
    <property type="evidence" value="ECO:0007669"/>
    <property type="project" value="TreeGrafter"/>
</dbReference>
<comment type="caution">
    <text evidence="6">Lacks conserved residue(s) required for the propagation of feature annotation.</text>
</comment>
<dbReference type="InterPro" id="IPR036388">
    <property type="entry name" value="WH-like_DNA-bd_sf"/>
</dbReference>
<dbReference type="Proteomes" id="UP000242662">
    <property type="component" value="Unassembled WGS sequence"/>
</dbReference>
<proteinExistence type="inferred from homology"/>
<dbReference type="Pfam" id="PF08279">
    <property type="entry name" value="HTH_11"/>
    <property type="match status" value="1"/>
</dbReference>
<feature type="domain" description="BPL/LPL catalytic" evidence="7">
    <location>
        <begin position="68"/>
        <end position="256"/>
    </location>
</feature>
<dbReference type="CDD" id="cd00090">
    <property type="entry name" value="HTH_ARSR"/>
    <property type="match status" value="1"/>
</dbReference>
<protein>
    <recommendedName>
        <fullName evidence="6">Bifunctional ligase/repressor BirA</fullName>
    </recommendedName>
    <alternativeName>
        <fullName evidence="6">Biotin--[acetyl-CoA-carboxylase] ligase</fullName>
        <ecNumber evidence="6">6.3.4.15</ecNumber>
    </alternativeName>
    <alternativeName>
        <fullName evidence="6">Biotin--protein ligase</fullName>
    </alternativeName>
    <alternativeName>
        <fullName evidence="6">Biotin-[acetyl-CoA carboxylase] synthetase</fullName>
    </alternativeName>
</protein>
<keyword evidence="5 6" id="KW-0092">Biotin</keyword>
<dbReference type="NCBIfam" id="TIGR00121">
    <property type="entry name" value="birA_ligase"/>
    <property type="match status" value="1"/>
</dbReference>
<comment type="function">
    <text evidence="6">Acts both as a biotin--[acetyl-CoA-carboxylase] ligase and a repressor.</text>
</comment>
<dbReference type="RefSeq" id="WP_090774969.1">
    <property type="nucleotide sequence ID" value="NZ_FMYM01000003.1"/>
</dbReference>
<evidence type="ECO:0000256" key="1">
    <source>
        <dbReference type="ARBA" id="ARBA00022598"/>
    </source>
</evidence>
<keyword evidence="6" id="KW-0678">Repressor</keyword>
<keyword evidence="2 6" id="KW-0547">Nucleotide-binding</keyword>
<dbReference type="PROSITE" id="PS51733">
    <property type="entry name" value="BPL_LPL_CATALYTIC"/>
    <property type="match status" value="1"/>
</dbReference>
<feature type="binding site" evidence="6">
    <location>
        <begin position="116"/>
        <end position="118"/>
    </location>
    <ligand>
        <name>biotin</name>
        <dbReference type="ChEBI" id="CHEBI:57586"/>
    </ligand>
</feature>
<dbReference type="InterPro" id="IPR013196">
    <property type="entry name" value="HTH_11"/>
</dbReference>
<dbReference type="GO" id="GO:0009249">
    <property type="term" value="P:protein lipoylation"/>
    <property type="evidence" value="ECO:0007669"/>
    <property type="project" value="UniProtKB-ARBA"/>
</dbReference>
<dbReference type="Pfam" id="PF03099">
    <property type="entry name" value="BPL_LplA_LipB"/>
    <property type="match status" value="1"/>
</dbReference>
<dbReference type="GO" id="GO:0006355">
    <property type="term" value="P:regulation of DNA-templated transcription"/>
    <property type="evidence" value="ECO:0007669"/>
    <property type="project" value="UniProtKB-UniRule"/>
</dbReference>
<gene>
    <name evidence="6" type="primary">birA</name>
    <name evidence="8" type="ORF">SAMN05421737_103107</name>
</gene>
<feature type="binding site" evidence="6">
    <location>
        <position position="112"/>
    </location>
    <ligand>
        <name>biotin</name>
        <dbReference type="ChEBI" id="CHEBI:57586"/>
    </ligand>
</feature>
<dbReference type="PANTHER" id="PTHR12835">
    <property type="entry name" value="BIOTIN PROTEIN LIGASE"/>
    <property type="match status" value="1"/>
</dbReference>
<dbReference type="InterPro" id="IPR004408">
    <property type="entry name" value="Biotin_CoA_COase_ligase"/>
</dbReference>
<dbReference type="InterPro" id="IPR004143">
    <property type="entry name" value="BPL_LPL_catalytic"/>
</dbReference>
<dbReference type="PANTHER" id="PTHR12835:SF5">
    <property type="entry name" value="BIOTIN--PROTEIN LIGASE"/>
    <property type="match status" value="1"/>
</dbReference>
<dbReference type="Gene3D" id="3.30.930.10">
    <property type="entry name" value="Bira Bifunctional Protein, Domain 2"/>
    <property type="match status" value="1"/>
</dbReference>
<evidence type="ECO:0000256" key="6">
    <source>
        <dbReference type="HAMAP-Rule" id="MF_00978"/>
    </source>
</evidence>
<dbReference type="SUPFAM" id="SSF55681">
    <property type="entry name" value="Class II aaRS and biotin synthetases"/>
    <property type="match status" value="1"/>
</dbReference>
<dbReference type="InterPro" id="IPR003142">
    <property type="entry name" value="BPL_C"/>
</dbReference>
<keyword evidence="6" id="KW-0804">Transcription</keyword>
<dbReference type="GO" id="GO:0005524">
    <property type="term" value="F:ATP binding"/>
    <property type="evidence" value="ECO:0007669"/>
    <property type="project" value="UniProtKB-UniRule"/>
</dbReference>
<dbReference type="Gene3D" id="2.30.30.100">
    <property type="match status" value="1"/>
</dbReference>
<accession>A0A1G6HAC3</accession>
<comment type="similarity">
    <text evidence="6">Belongs to the biotin--protein ligase family.</text>
</comment>
<dbReference type="InterPro" id="IPR008988">
    <property type="entry name" value="Transcriptional_repressor_C"/>
</dbReference>
<keyword evidence="9" id="KW-1185">Reference proteome</keyword>
<reference evidence="9" key="1">
    <citation type="submission" date="2016-09" db="EMBL/GenBank/DDBJ databases">
        <authorList>
            <person name="Varghese N."/>
            <person name="Submissions S."/>
        </authorList>
    </citation>
    <scope>NUCLEOTIDE SEQUENCE [LARGE SCALE GENOMIC DNA]</scope>
    <source>
        <strain evidence="9">25nlg</strain>
    </source>
</reference>
<dbReference type="OrthoDB" id="9807064at2"/>
<evidence type="ECO:0000256" key="5">
    <source>
        <dbReference type="ARBA" id="ARBA00023267"/>
    </source>
</evidence>
<dbReference type="Pfam" id="PF02237">
    <property type="entry name" value="BPL_C"/>
    <property type="match status" value="1"/>
</dbReference>
<keyword evidence="4 6" id="KW-0238">DNA-binding</keyword>